<evidence type="ECO:0000313" key="8">
    <source>
        <dbReference type="Proteomes" id="UP001153076"/>
    </source>
</evidence>
<dbReference type="InterPro" id="IPR023093">
    <property type="entry name" value="ScpA-like_C"/>
</dbReference>
<dbReference type="InterPro" id="IPR039781">
    <property type="entry name" value="Rad21/Rec8-like"/>
</dbReference>
<evidence type="ECO:0000259" key="6">
    <source>
        <dbReference type="Pfam" id="PF04825"/>
    </source>
</evidence>
<comment type="caution">
    <text evidence="7">The sequence shown here is derived from an EMBL/GenBank/DDBJ whole genome shotgun (WGS) entry which is preliminary data.</text>
</comment>
<dbReference type="OrthoDB" id="10071381at2759"/>
<dbReference type="PANTHER" id="PTHR12585:SF73">
    <property type="entry name" value="SISTER CHROMATID COHESION 1 PROTEIN 2"/>
    <property type="match status" value="1"/>
</dbReference>
<feature type="compositionally biased region" description="Acidic residues" evidence="4">
    <location>
        <begin position="461"/>
        <end position="477"/>
    </location>
</feature>
<reference evidence="7" key="1">
    <citation type="submission" date="2022-04" db="EMBL/GenBank/DDBJ databases">
        <title>Carnegiea gigantea Genome sequencing and assembly v2.</title>
        <authorList>
            <person name="Copetti D."/>
            <person name="Sanderson M.J."/>
            <person name="Burquez A."/>
            <person name="Wojciechowski M.F."/>
        </authorList>
    </citation>
    <scope>NUCLEOTIDE SEQUENCE</scope>
    <source>
        <strain evidence="7">SGP5-SGP5p</strain>
        <tissue evidence="7">Aerial part</tissue>
    </source>
</reference>
<evidence type="ECO:0000256" key="1">
    <source>
        <dbReference type="ARBA" id="ARBA00004123"/>
    </source>
</evidence>
<dbReference type="Pfam" id="PF04824">
    <property type="entry name" value="Rad21_Rec8"/>
    <property type="match status" value="1"/>
</dbReference>
<evidence type="ECO:0000256" key="3">
    <source>
        <dbReference type="ARBA" id="ARBA00023242"/>
    </source>
</evidence>
<name>A0A9Q1JK89_9CARY</name>
<dbReference type="Gene3D" id="1.10.10.580">
    <property type="entry name" value="Structural maintenance of chromosome 1. Chain E"/>
    <property type="match status" value="1"/>
</dbReference>
<organism evidence="7 8">
    <name type="scientific">Carnegiea gigantea</name>
    <dbReference type="NCBI Taxonomy" id="171969"/>
    <lineage>
        <taxon>Eukaryota</taxon>
        <taxon>Viridiplantae</taxon>
        <taxon>Streptophyta</taxon>
        <taxon>Embryophyta</taxon>
        <taxon>Tracheophyta</taxon>
        <taxon>Spermatophyta</taxon>
        <taxon>Magnoliopsida</taxon>
        <taxon>eudicotyledons</taxon>
        <taxon>Gunneridae</taxon>
        <taxon>Pentapetalae</taxon>
        <taxon>Caryophyllales</taxon>
        <taxon>Cactineae</taxon>
        <taxon>Cactaceae</taxon>
        <taxon>Cactoideae</taxon>
        <taxon>Echinocereeae</taxon>
        <taxon>Carnegiea</taxon>
    </lineage>
</organism>
<dbReference type="SUPFAM" id="SSF46785">
    <property type="entry name" value="Winged helix' DNA-binding domain"/>
    <property type="match status" value="1"/>
</dbReference>
<dbReference type="AlphaFoldDB" id="A0A9Q1JK89"/>
<evidence type="ECO:0000313" key="7">
    <source>
        <dbReference type="EMBL" id="KAJ8426289.1"/>
    </source>
</evidence>
<gene>
    <name evidence="7" type="ORF">Cgig2_007520</name>
</gene>
<feature type="domain" description="Rad21/Rec8-like protein N-terminal" evidence="6">
    <location>
        <begin position="26"/>
        <end position="63"/>
    </location>
</feature>
<feature type="region of interest" description="Disordered" evidence="4">
    <location>
        <begin position="439"/>
        <end position="477"/>
    </location>
</feature>
<dbReference type="InterPro" id="IPR006910">
    <property type="entry name" value="Rad21_Rec8_N"/>
</dbReference>
<dbReference type="Proteomes" id="UP001153076">
    <property type="component" value="Unassembled WGS sequence"/>
</dbReference>
<proteinExistence type="inferred from homology"/>
<feature type="domain" description="Rad21/Rec8-like protein C-terminal eukaryotic" evidence="5">
    <location>
        <begin position="517"/>
        <end position="569"/>
    </location>
</feature>
<dbReference type="CDD" id="cd21793">
    <property type="entry name" value="Rad21_Rec8_M_AtSYN1-like"/>
    <property type="match status" value="1"/>
</dbReference>
<protein>
    <recommendedName>
        <fullName evidence="9">Sister chromatid cohesion 1 protein 2</fullName>
    </recommendedName>
</protein>
<keyword evidence="3" id="KW-0539">Nucleus</keyword>
<evidence type="ECO:0000259" key="5">
    <source>
        <dbReference type="Pfam" id="PF04824"/>
    </source>
</evidence>
<dbReference type="Pfam" id="PF04825">
    <property type="entry name" value="Rad21_Rec8_N"/>
    <property type="match status" value="1"/>
</dbReference>
<evidence type="ECO:0000256" key="2">
    <source>
        <dbReference type="ARBA" id="ARBA00009870"/>
    </source>
</evidence>
<evidence type="ECO:0000256" key="4">
    <source>
        <dbReference type="SAM" id="MobiDB-lite"/>
    </source>
</evidence>
<dbReference type="GO" id="GO:1990414">
    <property type="term" value="P:replication-born double-strand break repair via sister chromatid exchange"/>
    <property type="evidence" value="ECO:0007669"/>
    <property type="project" value="TreeGrafter"/>
</dbReference>
<dbReference type="GO" id="GO:0005634">
    <property type="term" value="C:nucleus"/>
    <property type="evidence" value="ECO:0007669"/>
    <property type="project" value="UniProtKB-SubCell"/>
</dbReference>
<dbReference type="GO" id="GO:0007062">
    <property type="term" value="P:sister chromatid cohesion"/>
    <property type="evidence" value="ECO:0007669"/>
    <property type="project" value="InterPro"/>
</dbReference>
<dbReference type="GO" id="GO:0008278">
    <property type="term" value="C:cohesin complex"/>
    <property type="evidence" value="ECO:0007669"/>
    <property type="project" value="InterPro"/>
</dbReference>
<dbReference type="EMBL" id="JAKOGI010001315">
    <property type="protein sequence ID" value="KAJ8426289.1"/>
    <property type="molecule type" value="Genomic_DNA"/>
</dbReference>
<comment type="similarity">
    <text evidence="2">Belongs to the rad21 family.</text>
</comment>
<evidence type="ECO:0008006" key="9">
    <source>
        <dbReference type="Google" id="ProtNLM"/>
    </source>
</evidence>
<dbReference type="InterPro" id="IPR006909">
    <property type="entry name" value="Rad21/Rec8_C_eu"/>
</dbReference>
<keyword evidence="8" id="KW-1185">Reference proteome</keyword>
<dbReference type="InterPro" id="IPR036390">
    <property type="entry name" value="WH_DNA-bd_sf"/>
</dbReference>
<sequence>MPPCATDILEPKLTSDTILLEGLPAVTYRILAYLLLGVVRIYSRKVEYLFQSCHETVCDINKFSVGKKVVPFKNIIRSSYSIILPERYELDSFQLDVADVADGGDIAQNEDIQDARRDTFIQSSSDMYPYEQFTLRREEHCDTQISAGVTLQPETFSSAQTPYKLSTNWEASTAACTPPDKVLSPHQMEVEMGLSSLDHMKISQISKERLHGLRFSREECMDIDMICEADVELLNLLNDYQSQNADEGDGDALEQALAEKLDHVLPEEKEVPHVLLEDKEMPSVAEKTPDSEVLDARGARPQELLVVPTPAKKENIQRPCKRKCIIDVSTVLDNQKAPHTVIDIWRFHCIPALSKNFSEPLIPCVALELQQTNCRKKDKGTEPSLRVAAPIGITELTEVPGDKRQDVVAPRTPTTSRSTIAPGTPVLCPVSARVFASSRGGDSDWEGPLHSYENARKESSMLEEEDSGPNLMDEMDCPPEPDMFSCNVLVKFIVENSTRTVARYLHQVIHIKKQEGKESVPLLPILERKTRAQNARFFFEILVLSTSGLVHVTQGRAYDNLFVQETPKMEATFASC</sequence>
<dbReference type="PANTHER" id="PTHR12585">
    <property type="entry name" value="SCC1 / RAD21 FAMILY MEMBER"/>
    <property type="match status" value="1"/>
</dbReference>
<dbReference type="GO" id="GO:0003682">
    <property type="term" value="F:chromatin binding"/>
    <property type="evidence" value="ECO:0007669"/>
    <property type="project" value="TreeGrafter"/>
</dbReference>
<comment type="subcellular location">
    <subcellularLocation>
        <location evidence="1">Nucleus</location>
    </subcellularLocation>
</comment>
<accession>A0A9Q1JK89</accession>